<dbReference type="AlphaFoldDB" id="A0A369ALW2"/>
<feature type="domain" description="DUF4178" evidence="3">
    <location>
        <begin position="304"/>
        <end position="442"/>
    </location>
</feature>
<evidence type="ECO:0000259" key="3">
    <source>
        <dbReference type="Pfam" id="PF13785"/>
    </source>
</evidence>
<organism evidence="4 5">
    <name type="scientific">Extensimonas vulgaris</name>
    <dbReference type="NCBI Taxonomy" id="1031594"/>
    <lineage>
        <taxon>Bacteria</taxon>
        <taxon>Pseudomonadati</taxon>
        <taxon>Pseudomonadota</taxon>
        <taxon>Betaproteobacteria</taxon>
        <taxon>Burkholderiales</taxon>
        <taxon>Comamonadaceae</taxon>
        <taxon>Extensimonas</taxon>
    </lineage>
</organism>
<dbReference type="EMBL" id="QPJU01000003">
    <property type="protein sequence ID" value="RCX10065.1"/>
    <property type="molecule type" value="Genomic_DNA"/>
</dbReference>
<dbReference type="Pfam" id="PF13785">
    <property type="entry name" value="DUF4178"/>
    <property type="match status" value="1"/>
</dbReference>
<evidence type="ECO:0000313" key="4">
    <source>
        <dbReference type="EMBL" id="RCX10065.1"/>
    </source>
</evidence>
<keyword evidence="5" id="KW-1185">Reference proteome</keyword>
<evidence type="ECO:0000256" key="1">
    <source>
        <dbReference type="SAM" id="MobiDB-lite"/>
    </source>
</evidence>
<comment type="caution">
    <text evidence="4">The sequence shown here is derived from an EMBL/GenBank/DDBJ whole genome shotgun (WGS) entry which is preliminary data.</text>
</comment>
<feature type="transmembrane region" description="Helical" evidence="2">
    <location>
        <begin position="473"/>
        <end position="492"/>
    </location>
</feature>
<dbReference type="OrthoDB" id="228033at2"/>
<gene>
    <name evidence="4" type="ORF">DFR45_10349</name>
</gene>
<evidence type="ECO:0000313" key="5">
    <source>
        <dbReference type="Proteomes" id="UP000252174"/>
    </source>
</evidence>
<name>A0A369ALW2_9BURK</name>
<proteinExistence type="predicted"/>
<dbReference type="Proteomes" id="UP000252174">
    <property type="component" value="Unassembled WGS sequence"/>
</dbReference>
<evidence type="ECO:0000256" key="2">
    <source>
        <dbReference type="SAM" id="Phobius"/>
    </source>
</evidence>
<keyword evidence="2" id="KW-1133">Transmembrane helix</keyword>
<sequence length="521" mass="55746">MALDATQRHYRAPCPGCGAPVEFRSAQSTHAVCAYCQSTVVRSGEVLARLGRMAELFDDHSPLQLGASGRFQEGGKALAFTLVGRLQYKSSTGVWSEWYALLEDGNIAWLAEDNGAYVFTRPLAPTRPLPDAARFRVGTGTAIEGKPFSVTFSELVALIAAQGELPKLPPLGVPFAVVELRSADGEVLSLEYNPASAGVPPASTAAPDPAAPAPPQPVAPSVSRGRAVLLEELQLQGLKDESAREEKARQFNCPHCGAPVQVQLERSKSVTCSACHSIIDLNQGLGGELRHAQQDEPVQPLIPLGATGQLQGVPWQVVGFQHRMGQVPGEDELFGWDEYLLYHRQRGFGFLVDSTEGWSLVRPTTGAPTLAGSNARTATYLGSTYTLQYSYEAETTYVAGEFYWPVARGQKTFNRDFASAKGLLNMEQTATEVTWSAGSRLSSDTVAQAFGLQGQAAMFRRNDVKPFSAAPQLSLRTIVIVVLLLIVLLILLRSCGPAFVGSGMRSAGGSYGGYSSGGGHK</sequence>
<accession>A0A369ALW2</accession>
<dbReference type="RefSeq" id="WP_114482770.1">
    <property type="nucleotide sequence ID" value="NZ_QPJU01000003.1"/>
</dbReference>
<dbReference type="InterPro" id="IPR025235">
    <property type="entry name" value="DUF4178"/>
</dbReference>
<protein>
    <submittedName>
        <fullName evidence="4">Uncharacterized protein DUF4178</fullName>
    </submittedName>
</protein>
<feature type="region of interest" description="Disordered" evidence="1">
    <location>
        <begin position="198"/>
        <end position="221"/>
    </location>
</feature>
<keyword evidence="2" id="KW-0812">Transmembrane</keyword>
<feature type="compositionally biased region" description="Low complexity" evidence="1">
    <location>
        <begin position="199"/>
        <end position="208"/>
    </location>
</feature>
<feature type="compositionally biased region" description="Pro residues" evidence="1">
    <location>
        <begin position="209"/>
        <end position="218"/>
    </location>
</feature>
<keyword evidence="2" id="KW-0472">Membrane</keyword>
<reference evidence="4 5" key="1">
    <citation type="submission" date="2018-07" db="EMBL/GenBank/DDBJ databases">
        <title>Genomic Encyclopedia of Type Strains, Phase IV (KMG-IV): sequencing the most valuable type-strain genomes for metagenomic binning, comparative biology and taxonomic classification.</title>
        <authorList>
            <person name="Goeker M."/>
        </authorList>
    </citation>
    <scope>NUCLEOTIDE SEQUENCE [LARGE SCALE GENOMIC DNA]</scope>
    <source>
        <strain evidence="4 5">DSM 100911</strain>
    </source>
</reference>